<evidence type="ECO:0000313" key="2">
    <source>
        <dbReference type="EMBL" id="MFC5547516.1"/>
    </source>
</evidence>
<dbReference type="EMBL" id="JBHSMZ010000001">
    <property type="protein sequence ID" value="MFC5547516.1"/>
    <property type="molecule type" value="Genomic_DNA"/>
</dbReference>
<evidence type="ECO:0000256" key="1">
    <source>
        <dbReference type="SAM" id="MobiDB-lite"/>
    </source>
</evidence>
<sequence length="144" mass="15962">MESERLNAELRNARQVVMDAPVGKAKDQLAIEGKDAQLADLRTQLEKGVAQNATLPDARLAAEMELVGARTARDSLQAENADLRKQIAAPRKRWAPYGGWRPRSRRCRPNAGRTSRRCLPGSPACLSLLPVPRAWLPRMDSVLQ</sequence>
<dbReference type="Proteomes" id="UP001596086">
    <property type="component" value="Unassembled WGS sequence"/>
</dbReference>
<reference evidence="3" key="1">
    <citation type="journal article" date="2019" name="Int. J. Syst. Evol. Microbiol.">
        <title>The Global Catalogue of Microorganisms (GCM) 10K type strain sequencing project: providing services to taxonomists for standard genome sequencing and annotation.</title>
        <authorList>
            <consortium name="The Broad Institute Genomics Platform"/>
            <consortium name="The Broad Institute Genome Sequencing Center for Infectious Disease"/>
            <person name="Wu L."/>
            <person name="Ma J."/>
        </authorList>
    </citation>
    <scope>NUCLEOTIDE SEQUENCE [LARGE SCALE GENOMIC DNA]</scope>
    <source>
        <strain evidence="3">CGMCC 4.5798</strain>
    </source>
</reference>
<name>A0ABW0RRR9_9BURK</name>
<gene>
    <name evidence="2" type="ORF">ACFPO9_03185</name>
</gene>
<comment type="caution">
    <text evidence="2">The sequence shown here is derived from an EMBL/GenBank/DDBJ whole genome shotgun (WGS) entry which is preliminary data.</text>
</comment>
<organism evidence="2 3">
    <name type="scientific">Massilia aerilata</name>
    <dbReference type="NCBI Taxonomy" id="453817"/>
    <lineage>
        <taxon>Bacteria</taxon>
        <taxon>Pseudomonadati</taxon>
        <taxon>Pseudomonadota</taxon>
        <taxon>Betaproteobacteria</taxon>
        <taxon>Burkholderiales</taxon>
        <taxon>Oxalobacteraceae</taxon>
        <taxon>Telluria group</taxon>
        <taxon>Massilia</taxon>
    </lineage>
</organism>
<protein>
    <submittedName>
        <fullName evidence="2">Uncharacterized protein</fullName>
    </submittedName>
</protein>
<accession>A0ABW0RRR9</accession>
<proteinExistence type="predicted"/>
<feature type="region of interest" description="Disordered" evidence="1">
    <location>
        <begin position="95"/>
        <end position="114"/>
    </location>
</feature>
<keyword evidence="3" id="KW-1185">Reference proteome</keyword>
<dbReference type="RefSeq" id="WP_379766936.1">
    <property type="nucleotide sequence ID" value="NZ_JBHSMZ010000001.1"/>
</dbReference>
<evidence type="ECO:0000313" key="3">
    <source>
        <dbReference type="Proteomes" id="UP001596086"/>
    </source>
</evidence>